<comment type="caution">
    <text evidence="1">The sequence shown here is derived from an EMBL/GenBank/DDBJ whole genome shotgun (WGS) entry which is preliminary data.</text>
</comment>
<evidence type="ECO:0000313" key="1">
    <source>
        <dbReference type="EMBL" id="KAB8169718.1"/>
    </source>
</evidence>
<dbReference type="Proteomes" id="UP000314251">
    <property type="component" value="Unassembled WGS sequence"/>
</dbReference>
<name>A0A5N6AQ21_9ACTN</name>
<dbReference type="OrthoDB" id="4286217at2"/>
<dbReference type="AlphaFoldDB" id="A0A5N6AQ21"/>
<keyword evidence="2" id="KW-1185">Reference proteome</keyword>
<protein>
    <submittedName>
        <fullName evidence="1">Uncharacterized protein</fullName>
    </submittedName>
</protein>
<dbReference type="EMBL" id="VDLY02000002">
    <property type="protein sequence ID" value="KAB8169718.1"/>
    <property type="molecule type" value="Genomic_DNA"/>
</dbReference>
<reference evidence="1" key="1">
    <citation type="submission" date="2019-10" db="EMBL/GenBank/DDBJ databases">
        <title>Nonomuraea sp. nov., isolated from Phyllanthus amarus.</title>
        <authorList>
            <person name="Klykleung N."/>
            <person name="Tanasupawat S."/>
        </authorList>
    </citation>
    <scope>NUCLEOTIDE SEQUENCE [LARGE SCALE GENOMIC DNA]</scope>
    <source>
        <strain evidence="1">3MP-10</strain>
    </source>
</reference>
<sequence length="107" mass="12014">MFPSSPREASVSSSDLYLDYEMLSTNRDNIRSIAQLLEQPCRAMADVNGSDMGVDRLEQRMDDFGDEWEYGIGKLAEFSDAAATCLDEVLVAFRDIDEALARTFDEC</sequence>
<accession>A0A5N6AQ21</accession>
<proteinExistence type="predicted"/>
<gene>
    <name evidence="1" type="ORF">FH607_003005</name>
</gene>
<evidence type="ECO:0000313" key="2">
    <source>
        <dbReference type="Proteomes" id="UP000314251"/>
    </source>
</evidence>
<organism evidence="1 2">
    <name type="scientific">Streptomyces mimosae</name>
    <dbReference type="NCBI Taxonomy" id="2586635"/>
    <lineage>
        <taxon>Bacteria</taxon>
        <taxon>Bacillati</taxon>
        <taxon>Actinomycetota</taxon>
        <taxon>Actinomycetes</taxon>
        <taxon>Kitasatosporales</taxon>
        <taxon>Streptomycetaceae</taxon>
        <taxon>Streptomyces</taxon>
    </lineage>
</organism>